<evidence type="ECO:0000313" key="10">
    <source>
        <dbReference type="Proteomes" id="UP001163846"/>
    </source>
</evidence>
<dbReference type="GO" id="GO:0016020">
    <property type="term" value="C:membrane"/>
    <property type="evidence" value="ECO:0007669"/>
    <property type="project" value="UniProtKB-SubCell"/>
</dbReference>
<feature type="region of interest" description="Disordered" evidence="6">
    <location>
        <begin position="667"/>
        <end position="746"/>
    </location>
</feature>
<feature type="transmembrane region" description="Helical" evidence="7">
    <location>
        <begin position="175"/>
        <end position="196"/>
    </location>
</feature>
<feature type="region of interest" description="Disordered" evidence="6">
    <location>
        <begin position="271"/>
        <end position="321"/>
    </location>
</feature>
<feature type="region of interest" description="Disordered" evidence="6">
    <location>
        <begin position="1"/>
        <end position="74"/>
    </location>
</feature>
<name>A0AA38NZD6_9AGAR</name>
<dbReference type="InterPro" id="IPR002048">
    <property type="entry name" value="EF_hand_dom"/>
</dbReference>
<dbReference type="PANTHER" id="PTHR31323:SF11">
    <property type="entry name" value="EF-HAND DOMAIN-CONTAINING PROTEIN"/>
    <property type="match status" value="1"/>
</dbReference>
<dbReference type="CDD" id="cd00051">
    <property type="entry name" value="EFh"/>
    <property type="match status" value="1"/>
</dbReference>
<dbReference type="PANTHER" id="PTHR31323">
    <property type="entry name" value="MECHANOSENSITIVE ION CHANNEL PROTEIN MSY2"/>
    <property type="match status" value="1"/>
</dbReference>
<feature type="compositionally biased region" description="Polar residues" evidence="6">
    <location>
        <begin position="31"/>
        <end position="40"/>
    </location>
</feature>
<keyword evidence="5 7" id="KW-0472">Membrane</keyword>
<feature type="compositionally biased region" description="Basic residues" evidence="6">
    <location>
        <begin position="305"/>
        <end position="321"/>
    </location>
</feature>
<feature type="domain" description="EF-hand" evidence="8">
    <location>
        <begin position="385"/>
        <end position="420"/>
    </location>
</feature>
<evidence type="ECO:0000256" key="4">
    <source>
        <dbReference type="ARBA" id="ARBA00022989"/>
    </source>
</evidence>
<feature type="transmembrane region" description="Helical" evidence="7">
    <location>
        <begin position="470"/>
        <end position="496"/>
    </location>
</feature>
<evidence type="ECO:0000256" key="1">
    <source>
        <dbReference type="ARBA" id="ARBA00004370"/>
    </source>
</evidence>
<evidence type="ECO:0000313" key="9">
    <source>
        <dbReference type="EMBL" id="KAJ3833468.1"/>
    </source>
</evidence>
<dbReference type="InterPro" id="IPR018247">
    <property type="entry name" value="EF_Hand_1_Ca_BS"/>
</dbReference>
<dbReference type="GO" id="GO:0005262">
    <property type="term" value="F:calcium channel activity"/>
    <property type="evidence" value="ECO:0007669"/>
    <property type="project" value="TreeGrafter"/>
</dbReference>
<dbReference type="Gene3D" id="2.30.30.60">
    <property type="match status" value="1"/>
</dbReference>
<dbReference type="InterPro" id="IPR058650">
    <property type="entry name" value="Msy1/2-like"/>
</dbReference>
<organism evidence="9 10">
    <name type="scientific">Lentinula raphanica</name>
    <dbReference type="NCBI Taxonomy" id="153919"/>
    <lineage>
        <taxon>Eukaryota</taxon>
        <taxon>Fungi</taxon>
        <taxon>Dikarya</taxon>
        <taxon>Basidiomycota</taxon>
        <taxon>Agaricomycotina</taxon>
        <taxon>Agaricomycetes</taxon>
        <taxon>Agaricomycetidae</taxon>
        <taxon>Agaricales</taxon>
        <taxon>Marasmiineae</taxon>
        <taxon>Omphalotaceae</taxon>
        <taxon>Lentinula</taxon>
    </lineage>
</organism>
<evidence type="ECO:0000256" key="6">
    <source>
        <dbReference type="SAM" id="MobiDB-lite"/>
    </source>
</evidence>
<keyword evidence="3" id="KW-0106">Calcium</keyword>
<evidence type="ECO:0000256" key="2">
    <source>
        <dbReference type="ARBA" id="ARBA00022692"/>
    </source>
</evidence>
<evidence type="ECO:0000259" key="8">
    <source>
        <dbReference type="PROSITE" id="PS50222"/>
    </source>
</evidence>
<dbReference type="Proteomes" id="UP001163846">
    <property type="component" value="Unassembled WGS sequence"/>
</dbReference>
<dbReference type="Pfam" id="PF25886">
    <property type="entry name" value="Msy1"/>
    <property type="match status" value="1"/>
</dbReference>
<feature type="compositionally biased region" description="Acidic residues" evidence="6">
    <location>
        <begin position="54"/>
        <end position="66"/>
    </location>
</feature>
<feature type="compositionally biased region" description="Basic residues" evidence="6">
    <location>
        <begin position="272"/>
        <end position="283"/>
    </location>
</feature>
<dbReference type="InterPro" id="IPR006685">
    <property type="entry name" value="MscS_channel_2nd"/>
</dbReference>
<dbReference type="GO" id="GO:0006874">
    <property type="term" value="P:intracellular calcium ion homeostasis"/>
    <property type="evidence" value="ECO:0007669"/>
    <property type="project" value="TreeGrafter"/>
</dbReference>
<dbReference type="AlphaFoldDB" id="A0AA38NZD6"/>
<feature type="transmembrane region" description="Helical" evidence="7">
    <location>
        <begin position="136"/>
        <end position="163"/>
    </location>
</feature>
<dbReference type="Pfam" id="PF13405">
    <property type="entry name" value="EF-hand_6"/>
    <property type="match status" value="1"/>
</dbReference>
<reference evidence="9" key="1">
    <citation type="submission" date="2022-08" db="EMBL/GenBank/DDBJ databases">
        <authorList>
            <consortium name="DOE Joint Genome Institute"/>
            <person name="Min B."/>
            <person name="Riley R."/>
            <person name="Sierra-Patev S."/>
            <person name="Naranjo-Ortiz M."/>
            <person name="Looney B."/>
            <person name="Konkel Z."/>
            <person name="Slot J.C."/>
            <person name="Sakamoto Y."/>
            <person name="Steenwyk J.L."/>
            <person name="Rokas A."/>
            <person name="Carro J."/>
            <person name="Camarero S."/>
            <person name="Ferreira P."/>
            <person name="Molpeceres G."/>
            <person name="Ruiz-Duenas F.J."/>
            <person name="Serrano A."/>
            <person name="Henrissat B."/>
            <person name="Drula E."/>
            <person name="Hughes K.W."/>
            <person name="Mata J.L."/>
            <person name="Ishikawa N.K."/>
            <person name="Vargas-Isla R."/>
            <person name="Ushijima S."/>
            <person name="Smith C.A."/>
            <person name="Ahrendt S."/>
            <person name="Andreopoulos W."/>
            <person name="He G."/>
            <person name="Labutti K."/>
            <person name="Lipzen A."/>
            <person name="Ng V."/>
            <person name="Sandor L."/>
            <person name="Barry K."/>
            <person name="Martinez A.T."/>
            <person name="Xiao Y."/>
            <person name="Gibbons J.G."/>
            <person name="Terashima K."/>
            <person name="Hibbett D.S."/>
            <person name="Grigoriev I.V."/>
        </authorList>
    </citation>
    <scope>NUCLEOTIDE SEQUENCE</scope>
    <source>
        <strain evidence="9">TFB9207</strain>
    </source>
</reference>
<comment type="caution">
    <text evidence="9">The sequence shown here is derived from an EMBL/GenBank/DDBJ whole genome shotgun (WGS) entry which is preliminary data.</text>
</comment>
<dbReference type="GO" id="GO:0005509">
    <property type="term" value="F:calcium ion binding"/>
    <property type="evidence" value="ECO:0007669"/>
    <property type="project" value="InterPro"/>
</dbReference>
<keyword evidence="4 7" id="KW-1133">Transmembrane helix</keyword>
<dbReference type="PROSITE" id="PS50222">
    <property type="entry name" value="EF_HAND_2"/>
    <property type="match status" value="1"/>
</dbReference>
<dbReference type="SUPFAM" id="SSF47473">
    <property type="entry name" value="EF-hand"/>
    <property type="match status" value="1"/>
</dbReference>
<dbReference type="SMART" id="SM00054">
    <property type="entry name" value="EFh"/>
    <property type="match status" value="1"/>
</dbReference>
<gene>
    <name evidence="9" type="ORF">F5878DRAFT_405005</name>
</gene>
<dbReference type="InterPro" id="IPR011992">
    <property type="entry name" value="EF-hand-dom_pair"/>
</dbReference>
<accession>A0AA38NZD6</accession>
<feature type="transmembrane region" description="Helical" evidence="7">
    <location>
        <begin position="438"/>
        <end position="458"/>
    </location>
</feature>
<dbReference type="SUPFAM" id="SSF50182">
    <property type="entry name" value="Sm-like ribonucleoproteins"/>
    <property type="match status" value="1"/>
</dbReference>
<keyword evidence="2 7" id="KW-0812">Transmembrane</keyword>
<evidence type="ECO:0000256" key="7">
    <source>
        <dbReference type="SAM" id="Phobius"/>
    </source>
</evidence>
<dbReference type="PROSITE" id="PS00018">
    <property type="entry name" value="EF_HAND_1"/>
    <property type="match status" value="1"/>
</dbReference>
<dbReference type="InterPro" id="IPR023408">
    <property type="entry name" value="MscS_beta-dom_sf"/>
</dbReference>
<feature type="compositionally biased region" description="Polar residues" evidence="6">
    <location>
        <begin position="667"/>
        <end position="690"/>
    </location>
</feature>
<evidence type="ECO:0000256" key="5">
    <source>
        <dbReference type="ARBA" id="ARBA00023136"/>
    </source>
</evidence>
<protein>
    <submittedName>
        <fullName evidence="9">Mechanosensitive ion channel-domain-containing protein</fullName>
    </submittedName>
</protein>
<comment type="subcellular location">
    <subcellularLocation>
        <location evidence="1">Membrane</location>
    </subcellularLocation>
</comment>
<keyword evidence="10" id="KW-1185">Reference proteome</keyword>
<dbReference type="EMBL" id="MU806690">
    <property type="protein sequence ID" value="KAJ3833468.1"/>
    <property type="molecule type" value="Genomic_DNA"/>
</dbReference>
<feature type="compositionally biased region" description="Basic and acidic residues" evidence="6">
    <location>
        <begin position="1"/>
        <end position="19"/>
    </location>
</feature>
<dbReference type="InterPro" id="IPR010920">
    <property type="entry name" value="LSM_dom_sf"/>
</dbReference>
<feature type="transmembrane region" description="Helical" evidence="7">
    <location>
        <begin position="96"/>
        <end position="116"/>
    </location>
</feature>
<dbReference type="Gene3D" id="1.10.238.10">
    <property type="entry name" value="EF-hand"/>
    <property type="match status" value="1"/>
</dbReference>
<evidence type="ECO:0000256" key="3">
    <source>
        <dbReference type="ARBA" id="ARBA00022837"/>
    </source>
</evidence>
<sequence>MAVDDDKAILGPTLKEHDYAPNPPHAPPLTSMPSSNNTDQVHSDTDSTDTATNSDDEFNWDEDDDPSASRSHDKTKAKRGRAIYLAFMKLARPVRVFLLGALGAGILITPLLVVQLRFKSNPVRPQVHVWSLWLSIIWAAGCVTYLVVDAIPSLVIAIVVLFGGQVERLKIQLELTLAVSGWLKLALDISWAWISLSVLRSVYKPSGHYWVIVNRVMQALFSVGILLLVEKLCLQFIAINFHQKALADRLTENRLGLRALDRLSNAQPVIPGRKKAHAKKGHKSPGGSVDLNHAVNNGHGEPVKEKHHRNSRSAERKRRRKAMASVIVDQVSGAIGQVALKNSRFNRENEFGSLSSARRLARKLFSALGDKRDFLVVEDFEPYFRTTTEAHEAFHLFDKDGNGDISKREMREAVQRIYRERKDLVTSLKDAGSAVAKLDAVLLGLVLIILIFICLLIFNPSDTIESLVPMATIVVGFSFIFGNSAATLFQSLLFIFSTHVFDVGDLVMIDDQYLFVKEFGLFSTVFRRVDGQEIIAPNSLLASSKLVHNIRRSGSMAETTELEVAYDTPLEVIEELRTRIIQYANDNNREWASAALNIDKMEYMNALYLTVAVEHRPNWQDWGGRWTRRNAFMKWLKGVLEELDVKYMMPTQPVLLPSYAQATNGSLNPNAFDNSSTALNRQPSSPSRTRMPQPRNRRESVRSARSARSMQDQQEMMGNAGTFVGNRDFLRAPGQGSLRSDVDSTF</sequence>
<proteinExistence type="predicted"/>
<dbReference type="Pfam" id="PF00924">
    <property type="entry name" value="MS_channel_2nd"/>
    <property type="match status" value="1"/>
</dbReference>